<gene>
    <name evidence="16" type="ORF">CPEL01642_LOCUS8260</name>
</gene>
<evidence type="ECO:0000256" key="4">
    <source>
        <dbReference type="ARBA" id="ARBA00009935"/>
    </source>
</evidence>
<reference evidence="16" key="1">
    <citation type="submission" date="2021-01" db="EMBL/GenBank/DDBJ databases">
        <authorList>
            <person name="Corre E."/>
            <person name="Pelletier E."/>
            <person name="Niang G."/>
            <person name="Scheremetjew M."/>
            <person name="Finn R."/>
            <person name="Kale V."/>
            <person name="Holt S."/>
            <person name="Cochrane G."/>
            <person name="Meng A."/>
            <person name="Brown T."/>
            <person name="Cohen L."/>
        </authorList>
    </citation>
    <scope>NUCLEOTIDE SEQUENCE</scope>
    <source>
        <strain evidence="16">PLY182g</strain>
    </source>
</reference>
<keyword evidence="13" id="KW-0732">Signal</keyword>
<evidence type="ECO:0000256" key="6">
    <source>
        <dbReference type="ARBA" id="ARBA00012288"/>
    </source>
</evidence>
<dbReference type="InterPro" id="IPR038071">
    <property type="entry name" value="UROD/MetE-like_sf"/>
</dbReference>
<dbReference type="AlphaFoldDB" id="A0A7S0Q1X8"/>
<dbReference type="Gene3D" id="3.20.20.210">
    <property type="match status" value="1"/>
</dbReference>
<comment type="subunit">
    <text evidence="5">Homodimer.</text>
</comment>
<dbReference type="PROSITE" id="PS00906">
    <property type="entry name" value="UROD_1"/>
    <property type="match status" value="1"/>
</dbReference>
<evidence type="ECO:0000256" key="1">
    <source>
        <dbReference type="ARBA" id="ARBA00002448"/>
    </source>
</evidence>
<evidence type="ECO:0000256" key="3">
    <source>
        <dbReference type="ARBA" id="ARBA00004804"/>
    </source>
</evidence>
<evidence type="ECO:0000259" key="15">
    <source>
        <dbReference type="PROSITE" id="PS00907"/>
    </source>
</evidence>
<feature type="domain" description="Uroporphyrinogen decarboxylase (URO-D)" evidence="14">
    <location>
        <begin position="58"/>
        <end position="67"/>
    </location>
</feature>
<evidence type="ECO:0000256" key="10">
    <source>
        <dbReference type="ARBA" id="ARBA00048033"/>
    </source>
</evidence>
<evidence type="ECO:0000256" key="12">
    <source>
        <dbReference type="RuleBase" id="RU004169"/>
    </source>
</evidence>
<name>A0A7S0Q1X8_9EUKA</name>
<proteinExistence type="inferred from homology"/>
<dbReference type="PROSITE" id="PS00907">
    <property type="entry name" value="UROD_2"/>
    <property type="match status" value="1"/>
</dbReference>
<comment type="subcellular location">
    <subcellularLocation>
        <location evidence="2">Plastid</location>
        <location evidence="2">Chloroplast</location>
    </subcellularLocation>
</comment>
<feature type="domain" description="Uroporphyrinogen decarboxylase (URO-D)" evidence="15">
    <location>
        <begin position="181"/>
        <end position="197"/>
    </location>
</feature>
<evidence type="ECO:0000256" key="9">
    <source>
        <dbReference type="ARBA" id="ARBA00023244"/>
    </source>
</evidence>
<sequence length="398" mass="43358">MVRIGALALLPCAAALSMSMSVAQPSSMSISMSASSDGSEEVPLLLRAARGETVERTPVWMMRQAGRHMQVYRDLVKKYPTFRERSEIPEASYEISLQPYESYKTDGVILFSDILTPLPAMGVDFQISEAGGISIEPIRNREAFCRMTEAGAFEPEKKCAFVGEVLTKLREHLKGTGATLLGFVGLPFTLGTYLIEGATGLKTGFAEMRGLRESDPELTHDILSLLADRIAQYAIYQIDSGAQVIQVFDSWAGHLEPEEFDVWAAPYQKRVVQAIKEARPEVPVIIYMAPDTYSKGGALIERLAASGVNVVSVDHTIEIDEARQRLDEAGFAHVGLQGNLDPKILCDGSPEEIVAKAKEILSKAGNTGHVMNLGHGIEATTPEPSAALFITTVQEYAH</sequence>
<feature type="chain" id="PRO_5031086629" description="Uroporphyrinogen decarboxylase" evidence="13">
    <location>
        <begin position="16"/>
        <end position="398"/>
    </location>
</feature>
<dbReference type="PANTHER" id="PTHR21091:SF169">
    <property type="entry name" value="UROPORPHYRINOGEN DECARBOXYLASE"/>
    <property type="match status" value="1"/>
</dbReference>
<dbReference type="EMBL" id="HBEY01017011">
    <property type="protein sequence ID" value="CAD8604925.1"/>
    <property type="molecule type" value="Transcribed_RNA"/>
</dbReference>
<dbReference type="UniPathway" id="UPA00251">
    <property type="reaction ID" value="UER00321"/>
</dbReference>
<dbReference type="GO" id="GO:0006782">
    <property type="term" value="P:protoporphyrinogen IX biosynthetic process"/>
    <property type="evidence" value="ECO:0007669"/>
    <property type="project" value="UniProtKB-UniPathway"/>
</dbReference>
<dbReference type="FunFam" id="3.20.20.210:FF:000006">
    <property type="entry name" value="Uroporphyrinogen decarboxylase"/>
    <property type="match status" value="1"/>
</dbReference>
<comment type="function">
    <text evidence="1">Catalyzes the decarboxylation of four acetate groups of uroporphyrinogen-III to yield coproporphyrinogen-III.</text>
</comment>
<feature type="signal peptide" evidence="13">
    <location>
        <begin position="1"/>
        <end position="15"/>
    </location>
</feature>
<accession>A0A7S0Q1X8</accession>
<keyword evidence="9 11" id="KW-0627">Porphyrin biosynthesis</keyword>
<dbReference type="GO" id="GO:0009507">
    <property type="term" value="C:chloroplast"/>
    <property type="evidence" value="ECO:0007669"/>
    <property type="project" value="UniProtKB-SubCell"/>
</dbReference>
<evidence type="ECO:0000256" key="8">
    <source>
        <dbReference type="ARBA" id="ARBA00023239"/>
    </source>
</evidence>
<evidence type="ECO:0000256" key="13">
    <source>
        <dbReference type="SAM" id="SignalP"/>
    </source>
</evidence>
<keyword evidence="7 11" id="KW-0210">Decarboxylase</keyword>
<dbReference type="SUPFAM" id="SSF51726">
    <property type="entry name" value="UROD/MetE-like"/>
    <property type="match status" value="1"/>
</dbReference>
<dbReference type="InterPro" id="IPR006361">
    <property type="entry name" value="Uroporphyrinogen_deCO2ase_HemE"/>
</dbReference>
<dbReference type="NCBIfam" id="TIGR01464">
    <property type="entry name" value="hemE"/>
    <property type="match status" value="1"/>
</dbReference>
<dbReference type="Pfam" id="PF01208">
    <property type="entry name" value="URO-D"/>
    <property type="match status" value="1"/>
</dbReference>
<dbReference type="PANTHER" id="PTHR21091">
    <property type="entry name" value="METHYLTETRAHYDROFOLATE:HOMOCYSTEINE METHYLTRANSFERASE RELATED"/>
    <property type="match status" value="1"/>
</dbReference>
<keyword evidence="8 11" id="KW-0456">Lyase</keyword>
<evidence type="ECO:0000259" key="14">
    <source>
        <dbReference type="PROSITE" id="PS00906"/>
    </source>
</evidence>
<evidence type="ECO:0000256" key="7">
    <source>
        <dbReference type="ARBA" id="ARBA00022793"/>
    </source>
</evidence>
<dbReference type="EC" id="4.1.1.37" evidence="6 11"/>
<organism evidence="16">
    <name type="scientific">Coccolithus braarudii</name>
    <dbReference type="NCBI Taxonomy" id="221442"/>
    <lineage>
        <taxon>Eukaryota</taxon>
        <taxon>Haptista</taxon>
        <taxon>Haptophyta</taxon>
        <taxon>Prymnesiophyceae</taxon>
        <taxon>Coccolithales</taxon>
        <taxon>Coccolithaceae</taxon>
        <taxon>Coccolithus</taxon>
    </lineage>
</organism>
<evidence type="ECO:0000256" key="11">
    <source>
        <dbReference type="RuleBase" id="RU000554"/>
    </source>
</evidence>
<comment type="catalytic activity">
    <reaction evidence="10 11">
        <text>uroporphyrinogen III + 4 H(+) = coproporphyrinogen III + 4 CO2</text>
        <dbReference type="Rhea" id="RHEA:19865"/>
        <dbReference type="ChEBI" id="CHEBI:15378"/>
        <dbReference type="ChEBI" id="CHEBI:16526"/>
        <dbReference type="ChEBI" id="CHEBI:57308"/>
        <dbReference type="ChEBI" id="CHEBI:57309"/>
        <dbReference type="EC" id="4.1.1.37"/>
    </reaction>
</comment>
<protein>
    <recommendedName>
        <fullName evidence="6 11">Uroporphyrinogen decarboxylase</fullName>
        <ecNumber evidence="6 11">4.1.1.37</ecNumber>
    </recommendedName>
</protein>
<evidence type="ECO:0000256" key="5">
    <source>
        <dbReference type="ARBA" id="ARBA00011738"/>
    </source>
</evidence>
<evidence type="ECO:0000256" key="2">
    <source>
        <dbReference type="ARBA" id="ARBA00004229"/>
    </source>
</evidence>
<comment type="similarity">
    <text evidence="4 12">Belongs to the uroporphyrinogen decarboxylase family.</text>
</comment>
<dbReference type="InterPro" id="IPR000257">
    <property type="entry name" value="Uroporphyrinogen_deCOase"/>
</dbReference>
<dbReference type="GO" id="GO:0004853">
    <property type="term" value="F:uroporphyrinogen decarboxylase activity"/>
    <property type="evidence" value="ECO:0007669"/>
    <property type="project" value="UniProtKB-EC"/>
</dbReference>
<evidence type="ECO:0000313" key="16">
    <source>
        <dbReference type="EMBL" id="CAD8604925.1"/>
    </source>
</evidence>
<comment type="pathway">
    <text evidence="3 11">Porphyrin-containing compound metabolism; protoporphyrin-IX biosynthesis; coproporphyrinogen-III from 5-aminolevulinate: step 4/4.</text>
</comment>